<feature type="compositionally biased region" description="Polar residues" evidence="1">
    <location>
        <begin position="33"/>
        <end position="45"/>
    </location>
</feature>
<protein>
    <submittedName>
        <fullName evidence="2">Uncharacterized protein</fullName>
    </submittedName>
</protein>
<evidence type="ECO:0000313" key="3">
    <source>
        <dbReference type="Proteomes" id="UP000275078"/>
    </source>
</evidence>
<sequence>MQTPMTSPEPQSSSNPISPPQKQPTNAPPDTQPAPNLSIPPNTVSESLLHDGHSAAFTALTTTHPWFNHPWKRLSYHAEASYGSFVLTWFREPTQVSEVYGYLGGGSYRYLVVGPEGIYELDDLDVQIRLIGRGKEVLDGEWVEGFDPDNDLGEGGDEDEDEYLVDGEYPEDFDFSLFCVN</sequence>
<proteinExistence type="predicted"/>
<feature type="region of interest" description="Disordered" evidence="1">
    <location>
        <begin position="1"/>
        <end position="45"/>
    </location>
</feature>
<dbReference type="EMBL" id="ML119857">
    <property type="protein sequence ID" value="RPA72554.1"/>
    <property type="molecule type" value="Genomic_DNA"/>
</dbReference>
<reference evidence="2 3" key="1">
    <citation type="journal article" date="2018" name="Nat. Ecol. Evol.">
        <title>Pezizomycetes genomes reveal the molecular basis of ectomycorrhizal truffle lifestyle.</title>
        <authorList>
            <person name="Murat C."/>
            <person name="Payen T."/>
            <person name="Noel B."/>
            <person name="Kuo A."/>
            <person name="Morin E."/>
            <person name="Chen J."/>
            <person name="Kohler A."/>
            <person name="Krizsan K."/>
            <person name="Balestrini R."/>
            <person name="Da Silva C."/>
            <person name="Montanini B."/>
            <person name="Hainaut M."/>
            <person name="Levati E."/>
            <person name="Barry K.W."/>
            <person name="Belfiori B."/>
            <person name="Cichocki N."/>
            <person name="Clum A."/>
            <person name="Dockter R.B."/>
            <person name="Fauchery L."/>
            <person name="Guy J."/>
            <person name="Iotti M."/>
            <person name="Le Tacon F."/>
            <person name="Lindquist E.A."/>
            <person name="Lipzen A."/>
            <person name="Malagnac F."/>
            <person name="Mello A."/>
            <person name="Molinier V."/>
            <person name="Miyauchi S."/>
            <person name="Poulain J."/>
            <person name="Riccioni C."/>
            <person name="Rubini A."/>
            <person name="Sitrit Y."/>
            <person name="Splivallo R."/>
            <person name="Traeger S."/>
            <person name="Wang M."/>
            <person name="Zifcakova L."/>
            <person name="Wipf D."/>
            <person name="Zambonelli A."/>
            <person name="Paolocci F."/>
            <person name="Nowrousian M."/>
            <person name="Ottonello S."/>
            <person name="Baldrian P."/>
            <person name="Spatafora J.W."/>
            <person name="Henrissat B."/>
            <person name="Nagy L.G."/>
            <person name="Aury J.M."/>
            <person name="Wincker P."/>
            <person name="Grigoriev I.V."/>
            <person name="Bonfante P."/>
            <person name="Martin F.M."/>
        </authorList>
    </citation>
    <scope>NUCLEOTIDE SEQUENCE [LARGE SCALE GENOMIC DNA]</scope>
    <source>
        <strain evidence="2 3">RN42</strain>
    </source>
</reference>
<name>A0A3N4HSA9_ASCIM</name>
<evidence type="ECO:0000256" key="1">
    <source>
        <dbReference type="SAM" id="MobiDB-lite"/>
    </source>
</evidence>
<gene>
    <name evidence="2" type="ORF">BJ508DRAFT_314650</name>
</gene>
<organism evidence="2 3">
    <name type="scientific">Ascobolus immersus RN42</name>
    <dbReference type="NCBI Taxonomy" id="1160509"/>
    <lineage>
        <taxon>Eukaryota</taxon>
        <taxon>Fungi</taxon>
        <taxon>Dikarya</taxon>
        <taxon>Ascomycota</taxon>
        <taxon>Pezizomycotina</taxon>
        <taxon>Pezizomycetes</taxon>
        <taxon>Pezizales</taxon>
        <taxon>Ascobolaceae</taxon>
        <taxon>Ascobolus</taxon>
    </lineage>
</organism>
<evidence type="ECO:0000313" key="2">
    <source>
        <dbReference type="EMBL" id="RPA72554.1"/>
    </source>
</evidence>
<dbReference type="Proteomes" id="UP000275078">
    <property type="component" value="Unassembled WGS sequence"/>
</dbReference>
<accession>A0A3N4HSA9</accession>
<dbReference type="AlphaFoldDB" id="A0A3N4HSA9"/>
<feature type="compositionally biased region" description="Pro residues" evidence="1">
    <location>
        <begin position="17"/>
        <end position="32"/>
    </location>
</feature>
<keyword evidence="3" id="KW-1185">Reference proteome</keyword>